<reference evidence="1" key="1">
    <citation type="submission" date="2020-05" db="EMBL/GenBank/DDBJ databases">
        <title>Evolutionary and genomic comparisons of hybrid uninucleate and nonhybrid Rhizoctonia fungi.</title>
        <authorList>
            <person name="Li C."/>
            <person name="Chen X."/>
        </authorList>
    </citation>
    <scope>NUCLEOTIDE SEQUENCE</scope>
    <source>
        <strain evidence="1">AG-1 IA</strain>
    </source>
</reference>
<gene>
    <name evidence="1" type="ORF">RhiXN_08000</name>
</gene>
<dbReference type="GO" id="GO:0003964">
    <property type="term" value="F:RNA-directed DNA polymerase activity"/>
    <property type="evidence" value="ECO:0007669"/>
    <property type="project" value="UniProtKB-KW"/>
</dbReference>
<keyword evidence="1" id="KW-0695">RNA-directed DNA polymerase</keyword>
<dbReference type="EMBL" id="CP059666">
    <property type="protein sequence ID" value="QRW22964.1"/>
    <property type="molecule type" value="Genomic_DNA"/>
</dbReference>
<keyword evidence="1" id="KW-0808">Transferase</keyword>
<proteinExistence type="predicted"/>
<dbReference type="GeneID" id="67030279"/>
<evidence type="ECO:0000313" key="2">
    <source>
        <dbReference type="Proteomes" id="UP000650533"/>
    </source>
</evidence>
<sequence length="191" mass="21386">MHLCPDGWEVKLCKLNLLGDFGNVLDDLQNSFHIVAIGQVKHTVLHDNHNSAQARPIIILEYIEAKLSKVRYSGSYNQVTPEQLICLFLAAPFEVVNKPSVLGKFRIIQGFYFPHSKLLLSIKAQINASNFPCTWGFFHNFAKIVTAAPKDLLQQPVILTQPAAKSLYTKTTGSMWLYIGQAILCRCQSAI</sequence>
<keyword evidence="1" id="KW-0548">Nucleotidyltransferase</keyword>
<accession>A0A8H8SYX1</accession>
<protein>
    <submittedName>
        <fullName evidence="1">Reverse transcriptase domain</fullName>
    </submittedName>
</protein>
<name>A0A8H8SYX1_9AGAM</name>
<dbReference type="RefSeq" id="XP_043183201.1">
    <property type="nucleotide sequence ID" value="XM_043327816.1"/>
</dbReference>
<evidence type="ECO:0000313" key="1">
    <source>
        <dbReference type="EMBL" id="QRW22964.1"/>
    </source>
</evidence>
<dbReference type="Proteomes" id="UP000650533">
    <property type="component" value="Chromosome 9"/>
</dbReference>
<organism evidence="1 2">
    <name type="scientific">Rhizoctonia solani</name>
    <dbReference type="NCBI Taxonomy" id="456999"/>
    <lineage>
        <taxon>Eukaryota</taxon>
        <taxon>Fungi</taxon>
        <taxon>Dikarya</taxon>
        <taxon>Basidiomycota</taxon>
        <taxon>Agaricomycotina</taxon>
        <taxon>Agaricomycetes</taxon>
        <taxon>Cantharellales</taxon>
        <taxon>Ceratobasidiaceae</taxon>
        <taxon>Rhizoctonia</taxon>
    </lineage>
</organism>
<dbReference type="KEGG" id="rsx:RhiXN_08000"/>
<dbReference type="AlphaFoldDB" id="A0A8H8SYX1"/>